<keyword evidence="2" id="KW-1185">Reference proteome</keyword>
<proteinExistence type="predicted"/>
<dbReference type="Proteomes" id="UP000030854">
    <property type="component" value="Unassembled WGS sequence"/>
</dbReference>
<organism evidence="1 2">
    <name type="scientific">Uncinula necator</name>
    <name type="common">Grape powdery mildew</name>
    <dbReference type="NCBI Taxonomy" id="52586"/>
    <lineage>
        <taxon>Eukaryota</taxon>
        <taxon>Fungi</taxon>
        <taxon>Dikarya</taxon>
        <taxon>Ascomycota</taxon>
        <taxon>Pezizomycotina</taxon>
        <taxon>Leotiomycetes</taxon>
        <taxon>Erysiphales</taxon>
        <taxon>Erysiphaceae</taxon>
        <taxon>Erysiphe</taxon>
    </lineage>
</organism>
<dbReference type="OMA" id="ANYHTIK"/>
<name>A0A0B1P518_UNCNE</name>
<dbReference type="AlphaFoldDB" id="A0A0B1P518"/>
<dbReference type="STRING" id="52586.A0A0B1P518"/>
<evidence type="ECO:0000313" key="1">
    <source>
        <dbReference type="EMBL" id="KHJ31754.1"/>
    </source>
</evidence>
<protein>
    <submittedName>
        <fullName evidence="1">Uncharacterized protein</fullName>
    </submittedName>
</protein>
<accession>A0A0B1P518</accession>
<dbReference type="HOGENOM" id="CLU_055871_1_0_1"/>
<comment type="caution">
    <text evidence="1">The sequence shown here is derived from an EMBL/GenBank/DDBJ whole genome shotgun (WGS) entry which is preliminary data.</text>
</comment>
<evidence type="ECO:0000313" key="2">
    <source>
        <dbReference type="Proteomes" id="UP000030854"/>
    </source>
</evidence>
<gene>
    <name evidence="1" type="ORF">EV44_g1953</name>
</gene>
<sequence length="345" mass="39512">MEINNKEFDNDGYENFTTELTGDINGHEVTTILNNQSVFHSLTKTNIFIDDIRTVVDSKLSTFPEEQDPTSRQQQDSIESDVFLINRYSFEKFHRILPDTGAANISTAGELQFIALKRKLPSLQIDTSKANYHTIKFGVGKSNSLGTIKVDTLIGEIIFHLIPVNTPFLLCLADIDRLGVTIDNLRNFMIQGPRVIPIVRKWGYPWLLLNHQKEVTITYSHLTEPKLRQLYRRFGHRSVHRVYKILQRAGHDDIEYKTIEHLTKVCHHCQINAKSPGRFRFTLKDDYEFNYSVIVDVLYLDRRPVLQAVDGATAFQAARFLKDMSASVTNLPTSLMPFPDLGTVL</sequence>
<dbReference type="EMBL" id="JNVN01002609">
    <property type="protein sequence ID" value="KHJ31754.1"/>
    <property type="molecule type" value="Genomic_DNA"/>
</dbReference>
<reference evidence="1 2" key="1">
    <citation type="journal article" date="2014" name="BMC Genomics">
        <title>Adaptive genomic structural variation in the grape powdery mildew pathogen, Erysiphe necator.</title>
        <authorList>
            <person name="Jones L."/>
            <person name="Riaz S."/>
            <person name="Morales-Cruz A."/>
            <person name="Amrine K.C."/>
            <person name="McGuire B."/>
            <person name="Gubler W.D."/>
            <person name="Walker M.A."/>
            <person name="Cantu D."/>
        </authorList>
    </citation>
    <scope>NUCLEOTIDE SEQUENCE [LARGE SCALE GENOMIC DNA]</scope>
    <source>
        <strain evidence="2">c</strain>
    </source>
</reference>